<dbReference type="PANTHER" id="PTHR14738:SF29">
    <property type="entry name" value="ZINC FINGER CCCH DOMAIN-CONTAINING PROTEIN 14"/>
    <property type="match status" value="1"/>
</dbReference>
<evidence type="ECO:0000256" key="4">
    <source>
        <dbReference type="ARBA" id="ARBA00022723"/>
    </source>
</evidence>
<evidence type="ECO:0000256" key="3">
    <source>
        <dbReference type="ARBA" id="ARBA00015071"/>
    </source>
</evidence>
<comment type="subcellular location">
    <subcellularLocation>
        <location evidence="1">Nucleus</location>
    </subcellularLocation>
</comment>
<name>A0A0K0ETH3_STRER</name>
<keyword evidence="6" id="KW-0863">Zinc-finger</keyword>
<protein>
    <recommendedName>
        <fullName evidence="3">Zinc finger CCCH domain-containing protein 14</fullName>
    </recommendedName>
</protein>
<evidence type="ECO:0000256" key="2">
    <source>
        <dbReference type="ARBA" id="ARBA00008423"/>
    </source>
</evidence>
<evidence type="ECO:0000256" key="7">
    <source>
        <dbReference type="ARBA" id="ARBA00022833"/>
    </source>
</evidence>
<dbReference type="PANTHER" id="PTHR14738">
    <property type="entry name" value="ZINC FINGER CCCH DOMAIN-CONTAINING PROTEIN 14"/>
    <property type="match status" value="1"/>
</dbReference>
<keyword evidence="4" id="KW-0479">Metal-binding</keyword>
<dbReference type="WBParaSite" id="SSTP_0001274900.1">
    <property type="protein sequence ID" value="SSTP_0001274900.1"/>
    <property type="gene ID" value="SSTP_0001274900"/>
</dbReference>
<feature type="compositionally biased region" description="Basic and acidic residues" evidence="9">
    <location>
        <begin position="287"/>
        <end position="296"/>
    </location>
</feature>
<dbReference type="InterPro" id="IPR040366">
    <property type="entry name" value="Nab2/ZC3H14"/>
</dbReference>
<proteinExistence type="inferred from homology"/>
<sequence length="596" mass="68205">MDSYELEKLIKEKLVLFEFEADATQLTALILKLVEKKRLDNPDEKVARFFEPFFKDQALNFVKCISNALKADRNCVEVENKLVNEEKITNTSLINKNINNSGEDNNTGNVTDNVTDKDVPIIKDNISSNVNRSKRKALPEKKLENIDKNDSEPAEKIAKIDTKIGKCNTTIESNDTIKNEYIESTANSHMNFDEKKDIQTNCTNDNSIVTEKEKPKRQRIVFDIDSTVDHVNKNENQKKVDDSNFSNHPKSRASGNEGLCNIAKRALGDLVNSDRIAQRKARFGIEKTDNKEEEKSRKRKNETPSNNKKEKIYRLKPPIDKKAYSTVKSLPKEKTYNTSNSETNDTNKFSSDCTTKVVLKSDESSSEEEDTNIDEIINNYYSKKPNEENNKDKKNEIAVVSQSAFTQHMIPNKVGTRCRFWPQCRNSDDDCPFIHPAKICTKFPYCYYGAHCLYIHPVCKFNGNCLNVNCIYTHISNQNVPLEDEKEDKQKEITESNVCIQLSEEPKVNIHGETLSMIPCSFGGKCKKQTCPYKHPKLCRFGSECNNIYCTFRHFENQSLEKTSLPTSDIKEEKNIPNDEKIVEETSNVISVTIEK</sequence>
<dbReference type="GO" id="GO:0008270">
    <property type="term" value="F:zinc ion binding"/>
    <property type="evidence" value="ECO:0007669"/>
    <property type="project" value="UniProtKB-KW"/>
</dbReference>
<evidence type="ECO:0000256" key="8">
    <source>
        <dbReference type="ARBA" id="ARBA00023242"/>
    </source>
</evidence>
<keyword evidence="10" id="KW-1185">Reference proteome</keyword>
<dbReference type="Gene3D" id="4.10.1000.40">
    <property type="match status" value="1"/>
</dbReference>
<dbReference type="WBParaSite" id="TCONS_00002566.p1">
    <property type="protein sequence ID" value="TCONS_00002566.p1"/>
    <property type="gene ID" value="XLOC_002406"/>
</dbReference>
<feature type="compositionally biased region" description="Basic and acidic residues" evidence="9">
    <location>
        <begin position="307"/>
        <end position="323"/>
    </location>
</feature>
<dbReference type="GO" id="GO:0008143">
    <property type="term" value="F:poly(A) binding"/>
    <property type="evidence" value="ECO:0007669"/>
    <property type="project" value="InterPro"/>
</dbReference>
<dbReference type="GO" id="GO:0005737">
    <property type="term" value="C:cytoplasm"/>
    <property type="evidence" value="ECO:0007669"/>
    <property type="project" value="TreeGrafter"/>
</dbReference>
<dbReference type="STRING" id="6248.A0A0K0ETH3"/>
<feature type="region of interest" description="Disordered" evidence="9">
    <location>
        <begin position="233"/>
        <end position="257"/>
    </location>
</feature>
<evidence type="ECO:0000313" key="10">
    <source>
        <dbReference type="Proteomes" id="UP000035681"/>
    </source>
</evidence>
<dbReference type="GO" id="GO:0005634">
    <property type="term" value="C:nucleus"/>
    <property type="evidence" value="ECO:0007669"/>
    <property type="project" value="UniProtKB-SubCell"/>
</dbReference>
<keyword evidence="7" id="KW-0862">Zinc</keyword>
<evidence type="ECO:0000256" key="9">
    <source>
        <dbReference type="SAM" id="MobiDB-lite"/>
    </source>
</evidence>
<dbReference type="Proteomes" id="UP000035681">
    <property type="component" value="Unplaced"/>
</dbReference>
<accession>A0A0K0ETH3</accession>
<dbReference type="Pfam" id="PF14608">
    <property type="entry name" value="zf-CCCH_2"/>
    <property type="match status" value="5"/>
</dbReference>
<dbReference type="Gene3D" id="4.10.1000.30">
    <property type="match status" value="1"/>
</dbReference>
<evidence type="ECO:0000256" key="6">
    <source>
        <dbReference type="ARBA" id="ARBA00022771"/>
    </source>
</evidence>
<organism evidence="11">
    <name type="scientific">Strongyloides stercoralis</name>
    <name type="common">Threadworm</name>
    <dbReference type="NCBI Taxonomy" id="6248"/>
    <lineage>
        <taxon>Eukaryota</taxon>
        <taxon>Metazoa</taxon>
        <taxon>Ecdysozoa</taxon>
        <taxon>Nematoda</taxon>
        <taxon>Chromadorea</taxon>
        <taxon>Rhabditida</taxon>
        <taxon>Tylenchina</taxon>
        <taxon>Panagrolaimomorpha</taxon>
        <taxon>Strongyloidoidea</taxon>
        <taxon>Strongyloididae</taxon>
        <taxon>Strongyloides</taxon>
    </lineage>
</organism>
<evidence type="ECO:0000313" key="11">
    <source>
        <dbReference type="WBParaSite" id="SSTP_0001274900.1"/>
    </source>
</evidence>
<feature type="compositionally biased region" description="Polar residues" evidence="9">
    <location>
        <begin position="336"/>
        <end position="348"/>
    </location>
</feature>
<reference evidence="11" key="1">
    <citation type="submission" date="2015-08" db="UniProtKB">
        <authorList>
            <consortium name="WormBaseParasite"/>
        </authorList>
    </citation>
    <scope>IDENTIFICATION</scope>
</reference>
<dbReference type="AlphaFoldDB" id="A0A0K0ETH3"/>
<feature type="region of interest" description="Disordered" evidence="9">
    <location>
        <begin position="287"/>
        <end position="348"/>
    </location>
</feature>
<keyword evidence="8" id="KW-0539">Nucleus</keyword>
<dbReference type="GO" id="GO:0043488">
    <property type="term" value="P:regulation of mRNA stability"/>
    <property type="evidence" value="ECO:0007669"/>
    <property type="project" value="InterPro"/>
</dbReference>
<keyword evidence="5" id="KW-0677">Repeat</keyword>
<evidence type="ECO:0000256" key="1">
    <source>
        <dbReference type="ARBA" id="ARBA00004123"/>
    </source>
</evidence>
<evidence type="ECO:0000256" key="5">
    <source>
        <dbReference type="ARBA" id="ARBA00022737"/>
    </source>
</evidence>
<feature type="compositionally biased region" description="Basic and acidic residues" evidence="9">
    <location>
        <begin position="233"/>
        <end position="242"/>
    </location>
</feature>
<comment type="similarity">
    <text evidence="2">Belongs to the ZC3H14 family.</text>
</comment>